<protein>
    <submittedName>
        <fullName evidence="2">Uncharacterized protein</fullName>
    </submittedName>
</protein>
<reference evidence="2" key="2">
    <citation type="submission" date="2021-10" db="EMBL/GenBank/DDBJ databases">
        <title>Phylogenomics reveals ancestral predisposition of the termite-cultivated fungus Termitomyces towards a domesticated lifestyle.</title>
        <authorList>
            <person name="Auxier B."/>
            <person name="Grum-Grzhimaylo A."/>
            <person name="Cardenas M.E."/>
            <person name="Lodge J.D."/>
            <person name="Laessoe T."/>
            <person name="Pedersen O."/>
            <person name="Smith M.E."/>
            <person name="Kuyper T.W."/>
            <person name="Franco-Molano E.A."/>
            <person name="Baroni T.J."/>
            <person name="Aanen D.K."/>
        </authorList>
    </citation>
    <scope>NUCLEOTIDE SEQUENCE</scope>
    <source>
        <strain evidence="2">AP01</strain>
        <tissue evidence="2">Mycelium</tissue>
    </source>
</reference>
<accession>A0A9P7GAV7</accession>
<evidence type="ECO:0000256" key="1">
    <source>
        <dbReference type="SAM" id="MobiDB-lite"/>
    </source>
</evidence>
<name>A0A9P7GAV7_9AGAR</name>
<dbReference type="Proteomes" id="UP000775547">
    <property type="component" value="Unassembled WGS sequence"/>
</dbReference>
<feature type="region of interest" description="Disordered" evidence="1">
    <location>
        <begin position="97"/>
        <end position="128"/>
    </location>
</feature>
<proteinExistence type="predicted"/>
<sequence length="128" mass="14415">MVECLVDLYDSSFSDLLNPARMIIRIRDAYQVIESTTPVMDTDGAPRHWDANLFTEVPYRQVEKIFDDILDVIEGDLKEYGVIPAMNLNLSSYACSGQSSPQKLNGKRQTTVSLEREGDGSPKKQRNS</sequence>
<evidence type="ECO:0000313" key="2">
    <source>
        <dbReference type="EMBL" id="KAG5647124.1"/>
    </source>
</evidence>
<organism evidence="2 3">
    <name type="scientific">Asterophora parasitica</name>
    <dbReference type="NCBI Taxonomy" id="117018"/>
    <lineage>
        <taxon>Eukaryota</taxon>
        <taxon>Fungi</taxon>
        <taxon>Dikarya</taxon>
        <taxon>Basidiomycota</taxon>
        <taxon>Agaricomycotina</taxon>
        <taxon>Agaricomycetes</taxon>
        <taxon>Agaricomycetidae</taxon>
        <taxon>Agaricales</taxon>
        <taxon>Tricholomatineae</taxon>
        <taxon>Lyophyllaceae</taxon>
        <taxon>Asterophora</taxon>
    </lineage>
</organism>
<reference evidence="2" key="1">
    <citation type="submission" date="2020-07" db="EMBL/GenBank/DDBJ databases">
        <authorList>
            <person name="Nieuwenhuis M."/>
            <person name="Van De Peppel L.J.J."/>
        </authorList>
    </citation>
    <scope>NUCLEOTIDE SEQUENCE</scope>
    <source>
        <strain evidence="2">AP01</strain>
        <tissue evidence="2">Mycelium</tissue>
    </source>
</reference>
<gene>
    <name evidence="2" type="ORF">DXG03_001079</name>
</gene>
<dbReference type="EMBL" id="JABCKV010000012">
    <property type="protein sequence ID" value="KAG5647124.1"/>
    <property type="molecule type" value="Genomic_DNA"/>
</dbReference>
<dbReference type="AlphaFoldDB" id="A0A9P7GAV7"/>
<keyword evidence="3" id="KW-1185">Reference proteome</keyword>
<evidence type="ECO:0000313" key="3">
    <source>
        <dbReference type="Proteomes" id="UP000775547"/>
    </source>
</evidence>
<feature type="compositionally biased region" description="Polar residues" evidence="1">
    <location>
        <begin position="97"/>
        <end position="113"/>
    </location>
</feature>
<comment type="caution">
    <text evidence="2">The sequence shown here is derived from an EMBL/GenBank/DDBJ whole genome shotgun (WGS) entry which is preliminary data.</text>
</comment>